<proteinExistence type="inferred from homology"/>
<name>A0ABM8I087_9BACT</name>
<feature type="domain" description="Chromosomal replication initiator protein DnaA ATPAse" evidence="2">
    <location>
        <begin position="19"/>
        <end position="163"/>
    </location>
</feature>
<reference evidence="3 4" key="2">
    <citation type="journal article" date="2021" name="Int. J. Syst. Evol. Microbiol.">
        <title>Isolation and Polyphasic Characterization of Desulfuromonas versatilis sp. Nov., an Electrogenic Bacteria Capable of Versatile Metabolism Isolated from a Graphene Oxide-Reducing Enrichment Culture.</title>
        <authorList>
            <person name="Xie L."/>
            <person name="Yoshida N."/>
            <person name="Ishii S."/>
            <person name="Meng L."/>
        </authorList>
    </citation>
    <scope>NUCLEOTIDE SEQUENCE [LARGE SCALE GENOMIC DNA]</scope>
    <source>
        <strain evidence="3 4">NIT-T3</strain>
    </source>
</reference>
<dbReference type="PRINTS" id="PR00051">
    <property type="entry name" value="DNAA"/>
</dbReference>
<keyword evidence="1" id="KW-0235">DNA replication</keyword>
<dbReference type="EMBL" id="AP024355">
    <property type="protein sequence ID" value="BCR06428.1"/>
    <property type="molecule type" value="Genomic_DNA"/>
</dbReference>
<dbReference type="RefSeq" id="WP_221249807.1">
    <property type="nucleotide sequence ID" value="NZ_AP024355.1"/>
</dbReference>
<dbReference type="Proteomes" id="UP001319827">
    <property type="component" value="Chromosome"/>
</dbReference>
<evidence type="ECO:0000256" key="1">
    <source>
        <dbReference type="RuleBase" id="RU004227"/>
    </source>
</evidence>
<dbReference type="InterPro" id="IPR013317">
    <property type="entry name" value="DnaA_dom"/>
</dbReference>
<organism evidence="3 4">
    <name type="scientific">Desulfuromonas versatilis</name>
    <dbReference type="NCBI Taxonomy" id="2802975"/>
    <lineage>
        <taxon>Bacteria</taxon>
        <taxon>Pseudomonadati</taxon>
        <taxon>Thermodesulfobacteriota</taxon>
        <taxon>Desulfuromonadia</taxon>
        <taxon>Desulfuromonadales</taxon>
        <taxon>Desulfuromonadaceae</taxon>
        <taxon>Desulfuromonas</taxon>
    </lineage>
</organism>
<accession>A0ABM8I087</accession>
<protein>
    <recommendedName>
        <fullName evidence="2">Chromosomal replication initiator protein DnaA ATPAse domain-containing protein</fullName>
    </recommendedName>
</protein>
<evidence type="ECO:0000313" key="3">
    <source>
        <dbReference type="EMBL" id="BCR06428.1"/>
    </source>
</evidence>
<dbReference type="InterPro" id="IPR027417">
    <property type="entry name" value="P-loop_NTPase"/>
</dbReference>
<evidence type="ECO:0000259" key="2">
    <source>
        <dbReference type="Pfam" id="PF00308"/>
    </source>
</evidence>
<dbReference type="InterPro" id="IPR020591">
    <property type="entry name" value="Chromosome_initiator_DnaA-like"/>
</dbReference>
<sequence>MFTMTEEREIHPFCSQLLEQLLSSPANLPAFAAVQVVALKPARIGNPLLIQGPKGSGKTRLLHYFHRELRRCHPTARIFPLPAAAFFEPGGELLKVWKQALLNEPPSGVWAVLIDGIEVLDNQREAFEFLARFVAYCIQAGGQVVLTGSLDELDVNEATDRIQLSCSRMLRVDLGVDSGSMVKN</sequence>
<keyword evidence="4" id="KW-1185">Reference proteome</keyword>
<comment type="similarity">
    <text evidence="1">Belongs to the DnaA family.</text>
</comment>
<reference evidence="3 4" key="1">
    <citation type="journal article" date="2016" name="C (Basel)">
        <title>Selective Growth of and Electricity Production by Marine Exoelectrogenic Bacteria in Self-Aggregated Hydrogel of Microbially Reduced Graphene Oxide.</title>
        <authorList>
            <person name="Yoshida N."/>
            <person name="Goto Y."/>
            <person name="Miyata Y."/>
        </authorList>
    </citation>
    <scope>NUCLEOTIDE SEQUENCE [LARGE SCALE GENOMIC DNA]</scope>
    <source>
        <strain evidence="3 4">NIT-T3</strain>
    </source>
</reference>
<dbReference type="Gene3D" id="3.40.50.300">
    <property type="entry name" value="P-loop containing nucleotide triphosphate hydrolases"/>
    <property type="match status" value="1"/>
</dbReference>
<dbReference type="Pfam" id="PF00308">
    <property type="entry name" value="Bac_DnaA"/>
    <property type="match status" value="1"/>
</dbReference>
<dbReference type="SUPFAM" id="SSF52540">
    <property type="entry name" value="P-loop containing nucleoside triphosphate hydrolases"/>
    <property type="match status" value="1"/>
</dbReference>
<gene>
    <name evidence="3" type="ORF">DESUT3_34970</name>
</gene>
<evidence type="ECO:0000313" key="4">
    <source>
        <dbReference type="Proteomes" id="UP001319827"/>
    </source>
</evidence>